<dbReference type="EMBL" id="VSSQ01071980">
    <property type="protein sequence ID" value="MPN23462.1"/>
    <property type="molecule type" value="Genomic_DNA"/>
</dbReference>
<comment type="caution">
    <text evidence="1">The sequence shown here is derived from an EMBL/GenBank/DDBJ whole genome shotgun (WGS) entry which is preliminary data.</text>
</comment>
<name>A0A645GBV0_9ZZZZ</name>
<proteinExistence type="predicted"/>
<evidence type="ECO:0000313" key="1">
    <source>
        <dbReference type="EMBL" id="MPN23462.1"/>
    </source>
</evidence>
<organism evidence="1">
    <name type="scientific">bioreactor metagenome</name>
    <dbReference type="NCBI Taxonomy" id="1076179"/>
    <lineage>
        <taxon>unclassified sequences</taxon>
        <taxon>metagenomes</taxon>
        <taxon>ecological metagenomes</taxon>
    </lineage>
</organism>
<gene>
    <name evidence="1" type="ORF">SDC9_170850</name>
</gene>
<protein>
    <submittedName>
        <fullName evidence="1">Uncharacterized protein</fullName>
    </submittedName>
</protein>
<dbReference type="AlphaFoldDB" id="A0A645GBV0"/>
<reference evidence="1" key="1">
    <citation type="submission" date="2019-08" db="EMBL/GenBank/DDBJ databases">
        <authorList>
            <person name="Kucharzyk K."/>
            <person name="Murdoch R.W."/>
            <person name="Higgins S."/>
            <person name="Loffler F."/>
        </authorList>
    </citation>
    <scope>NUCLEOTIDE SEQUENCE</scope>
</reference>
<sequence length="110" mass="13304">MQVQFHPFFVFRRTIFPFRMSNFVHVSAVHNQIPHESVFLDTPAHAHPDSFFDKLKVLFIRFIRRKQFYRKGRGIIRHFKYEQFPPGPQFADFTVENIAFNDHRTLFFGD</sequence>
<accession>A0A645GBV0</accession>